<dbReference type="AlphaFoldDB" id="A0A7J5DUD7"/>
<evidence type="ECO:0000256" key="1">
    <source>
        <dbReference type="PROSITE-ProRule" id="PRU00339"/>
    </source>
</evidence>
<feature type="repeat" description="TPR" evidence="1">
    <location>
        <begin position="173"/>
        <end position="205"/>
    </location>
</feature>
<protein>
    <submittedName>
        <fullName evidence="3">Tetratricopeptide repeat protein</fullName>
    </submittedName>
</protein>
<feature type="region of interest" description="Disordered" evidence="2">
    <location>
        <begin position="24"/>
        <end position="50"/>
    </location>
</feature>
<dbReference type="GO" id="GO:0035269">
    <property type="term" value="P:protein O-linked glycosylation via mannose"/>
    <property type="evidence" value="ECO:0007669"/>
    <property type="project" value="TreeGrafter"/>
</dbReference>
<dbReference type="Proteomes" id="UP000449906">
    <property type="component" value="Unassembled WGS sequence"/>
</dbReference>
<dbReference type="SMART" id="SM00028">
    <property type="entry name" value="TPR"/>
    <property type="match status" value="4"/>
</dbReference>
<gene>
    <name evidence="3" type="ORF">F9L07_23770</name>
</gene>
<dbReference type="PANTHER" id="PTHR44216">
    <property type="entry name" value="PROTEIN O-MANNOSYL-TRANSFERASE TMTC2"/>
    <property type="match status" value="1"/>
</dbReference>
<dbReference type="InterPro" id="IPR052384">
    <property type="entry name" value="TMTC_O-mannosyltransferase"/>
</dbReference>
<proteinExistence type="predicted"/>
<feature type="repeat" description="TPR" evidence="1">
    <location>
        <begin position="139"/>
        <end position="172"/>
    </location>
</feature>
<dbReference type="SUPFAM" id="SSF48452">
    <property type="entry name" value="TPR-like"/>
    <property type="match status" value="1"/>
</dbReference>
<dbReference type="Gene3D" id="1.25.40.10">
    <property type="entry name" value="Tetratricopeptide repeat domain"/>
    <property type="match status" value="2"/>
</dbReference>
<keyword evidence="1" id="KW-0802">TPR repeat</keyword>
<evidence type="ECO:0000313" key="4">
    <source>
        <dbReference type="Proteomes" id="UP000449906"/>
    </source>
</evidence>
<dbReference type="EMBL" id="WBVM01000003">
    <property type="protein sequence ID" value="KAB2808512.1"/>
    <property type="molecule type" value="Genomic_DNA"/>
</dbReference>
<name>A0A7J5DUD7_NOCSI</name>
<dbReference type="PROSITE" id="PS50005">
    <property type="entry name" value="TPR"/>
    <property type="match status" value="3"/>
</dbReference>
<evidence type="ECO:0000313" key="3">
    <source>
        <dbReference type="EMBL" id="KAB2808512.1"/>
    </source>
</evidence>
<dbReference type="GO" id="GO:0000030">
    <property type="term" value="F:mannosyltransferase activity"/>
    <property type="evidence" value="ECO:0007669"/>
    <property type="project" value="TreeGrafter"/>
</dbReference>
<dbReference type="InterPro" id="IPR011990">
    <property type="entry name" value="TPR-like_helical_dom_sf"/>
</dbReference>
<dbReference type="InterPro" id="IPR019734">
    <property type="entry name" value="TPR_rpt"/>
</dbReference>
<sequence>MLRLAGPRRAVDLELLGRQVRRVRRAGRERSRRPGAAPGGAPPGREEPRLRPRAHVPILTGVPRPALAVLALLSVLVVSGCSGGDGDEPSSATSSATTPSSLSPADTLVQTALTQLEAGDAAAARATFENVLELDADNVYAHYNLGLLAQEAGDDALAVKHYDAALKTDPEFTSALYNKGIVLETSDLDAAVELYRRALAIDPDLAAAHMRLGFALLHLGKTDEAEEHLSTGVRLDPKMADVKAPSYG</sequence>
<dbReference type="Pfam" id="PF13432">
    <property type="entry name" value="TPR_16"/>
    <property type="match status" value="1"/>
</dbReference>
<accession>A0A7J5DUD7</accession>
<reference evidence="3 4" key="1">
    <citation type="submission" date="2019-09" db="EMBL/GenBank/DDBJ databases">
        <title>Pimelobacter sp. isolated from Paulinella.</title>
        <authorList>
            <person name="Jeong S.E."/>
        </authorList>
    </citation>
    <scope>NUCLEOTIDE SEQUENCE [LARGE SCALE GENOMIC DNA]</scope>
    <source>
        <strain evidence="3 4">Pch-N</strain>
    </source>
</reference>
<feature type="region of interest" description="Disordered" evidence="2">
    <location>
        <begin position="83"/>
        <end position="104"/>
    </location>
</feature>
<feature type="repeat" description="TPR" evidence="1">
    <location>
        <begin position="206"/>
        <end position="239"/>
    </location>
</feature>
<feature type="compositionally biased region" description="Basic residues" evidence="2">
    <location>
        <begin position="24"/>
        <end position="33"/>
    </location>
</feature>
<dbReference type="PANTHER" id="PTHR44216:SF3">
    <property type="entry name" value="PROTEIN O-MANNOSYL-TRANSFERASE TMTC2"/>
    <property type="match status" value="1"/>
</dbReference>
<evidence type="ECO:0000256" key="2">
    <source>
        <dbReference type="SAM" id="MobiDB-lite"/>
    </source>
</evidence>
<feature type="compositionally biased region" description="Low complexity" evidence="2">
    <location>
        <begin position="89"/>
        <end position="104"/>
    </location>
</feature>
<dbReference type="Pfam" id="PF14559">
    <property type="entry name" value="TPR_19"/>
    <property type="match status" value="1"/>
</dbReference>
<organism evidence="3 4">
    <name type="scientific">Nocardioides simplex</name>
    <name type="common">Arthrobacter simplex</name>
    <dbReference type="NCBI Taxonomy" id="2045"/>
    <lineage>
        <taxon>Bacteria</taxon>
        <taxon>Bacillati</taxon>
        <taxon>Actinomycetota</taxon>
        <taxon>Actinomycetes</taxon>
        <taxon>Propionibacteriales</taxon>
        <taxon>Nocardioidaceae</taxon>
        <taxon>Pimelobacter</taxon>
    </lineage>
</organism>
<comment type="caution">
    <text evidence="3">The sequence shown here is derived from an EMBL/GenBank/DDBJ whole genome shotgun (WGS) entry which is preliminary data.</text>
</comment>